<organism evidence="3 4">
    <name type="scientific">Faecalicoccus pleomorphus</name>
    <dbReference type="NCBI Taxonomy" id="1323"/>
    <lineage>
        <taxon>Bacteria</taxon>
        <taxon>Bacillati</taxon>
        <taxon>Bacillota</taxon>
        <taxon>Erysipelotrichia</taxon>
        <taxon>Erysipelotrichales</taxon>
        <taxon>Erysipelotrichaceae</taxon>
        <taxon>Faecalicoccus</taxon>
    </lineage>
</organism>
<dbReference type="Proteomes" id="UP001212981">
    <property type="component" value="Unassembled WGS sequence"/>
</dbReference>
<dbReference type="GO" id="GO:0016757">
    <property type="term" value="F:glycosyltransferase activity"/>
    <property type="evidence" value="ECO:0007669"/>
    <property type="project" value="InterPro"/>
</dbReference>
<protein>
    <submittedName>
        <fullName evidence="3">Glycosyltransferase</fullName>
    </submittedName>
</protein>
<dbReference type="RefSeq" id="WP_272001729.1">
    <property type="nucleotide sequence ID" value="NZ_CALCIP010000009.1"/>
</dbReference>
<name>A0AAW6CNR6_9FIRM</name>
<accession>A0AAW6CNR6</accession>
<dbReference type="Pfam" id="PF13439">
    <property type="entry name" value="Glyco_transf_4"/>
    <property type="match status" value="1"/>
</dbReference>
<evidence type="ECO:0000313" key="3">
    <source>
        <dbReference type="EMBL" id="MDB7982234.1"/>
    </source>
</evidence>
<dbReference type="PANTHER" id="PTHR45947">
    <property type="entry name" value="SULFOQUINOVOSYL TRANSFERASE SQD2"/>
    <property type="match status" value="1"/>
</dbReference>
<dbReference type="PANTHER" id="PTHR45947:SF3">
    <property type="entry name" value="SULFOQUINOVOSYL TRANSFERASE SQD2"/>
    <property type="match status" value="1"/>
</dbReference>
<evidence type="ECO:0000313" key="4">
    <source>
        <dbReference type="Proteomes" id="UP001212981"/>
    </source>
</evidence>
<dbReference type="InterPro" id="IPR028098">
    <property type="entry name" value="Glyco_trans_4-like_N"/>
</dbReference>
<evidence type="ECO:0000259" key="2">
    <source>
        <dbReference type="Pfam" id="PF13439"/>
    </source>
</evidence>
<dbReference type="InterPro" id="IPR001296">
    <property type="entry name" value="Glyco_trans_1"/>
</dbReference>
<proteinExistence type="predicted"/>
<dbReference type="AlphaFoldDB" id="A0AAW6CNR6"/>
<dbReference type="EMBL" id="JAQLXO010000006">
    <property type="protein sequence ID" value="MDB7982234.1"/>
    <property type="molecule type" value="Genomic_DNA"/>
</dbReference>
<reference evidence="3" key="1">
    <citation type="submission" date="2023-01" db="EMBL/GenBank/DDBJ databases">
        <title>Human gut microbiome strain richness.</title>
        <authorList>
            <person name="Chen-Liaw A."/>
        </authorList>
    </citation>
    <scope>NUCLEOTIDE SEQUENCE</scope>
    <source>
        <strain evidence="3">D8_m1001271B151109d0_201107</strain>
    </source>
</reference>
<dbReference type="Pfam" id="PF00534">
    <property type="entry name" value="Glycos_transf_1"/>
    <property type="match status" value="1"/>
</dbReference>
<dbReference type="SUPFAM" id="SSF53756">
    <property type="entry name" value="UDP-Glycosyltransferase/glycogen phosphorylase"/>
    <property type="match status" value="1"/>
</dbReference>
<dbReference type="Gene3D" id="3.40.50.2000">
    <property type="entry name" value="Glycogen Phosphorylase B"/>
    <property type="match status" value="2"/>
</dbReference>
<feature type="domain" description="Glycosyltransferase subfamily 4-like N-terminal" evidence="2">
    <location>
        <begin position="14"/>
        <end position="160"/>
    </location>
</feature>
<feature type="domain" description="Glycosyl transferase family 1" evidence="1">
    <location>
        <begin position="171"/>
        <end position="325"/>
    </location>
</feature>
<dbReference type="InterPro" id="IPR050194">
    <property type="entry name" value="Glycosyltransferase_grp1"/>
</dbReference>
<comment type="caution">
    <text evidence="3">The sequence shown here is derived from an EMBL/GenBank/DDBJ whole genome shotgun (WGS) entry which is preliminary data.</text>
</comment>
<gene>
    <name evidence="3" type="ORF">PND82_05290</name>
</gene>
<sequence>MKRVIHLLTTDKYSGAENVAIQIVNHINMRYTDVECYYVSPKGDIENILVSYNCKYSLIDRFSYFQLRKLNTRLEPDIIHAHDFIASVMATICFPGKKIISHLHNNAPWIQKKGIFSFIYYCASARITKILTVSEAIENEYVYAKKLKDKFECIGNPIDTMSILDKAKEYSIQQQFDLIFLGRLTKAKNPDLLRRVFIKAIEKKSSIKIAIVGDGEYYQEFENWIEQNRLGTNIKMYGFQENPYPILNNSKVLVLPSKWEGFGLVSIEALTLGKPVVCSNAGGLKKIVTKDCGYVIENENVDQYVSEILELVNDENYYERKHNAALDRAKDLNNIDQYIEQVYREYEIEG</sequence>
<dbReference type="CDD" id="cd03811">
    <property type="entry name" value="GT4_GT28_WabH-like"/>
    <property type="match status" value="1"/>
</dbReference>
<evidence type="ECO:0000259" key="1">
    <source>
        <dbReference type="Pfam" id="PF00534"/>
    </source>
</evidence>